<evidence type="ECO:0000313" key="6">
    <source>
        <dbReference type="Proteomes" id="UP001609176"/>
    </source>
</evidence>
<evidence type="ECO:0000313" key="2">
    <source>
        <dbReference type="EMBL" id="MFH5212081.1"/>
    </source>
</evidence>
<accession>A0ABW7KPS9</accession>
<name>A0ABW7KPS9_9NOCA</name>
<dbReference type="EMBL" id="JBIMSP010000043">
    <property type="protein sequence ID" value="MFH5244452.1"/>
    <property type="molecule type" value="Genomic_DNA"/>
</dbReference>
<dbReference type="Proteomes" id="UP001609219">
    <property type="component" value="Unassembled WGS sequence"/>
</dbReference>
<dbReference type="EMBL" id="JBIMSN010000023">
    <property type="protein sequence ID" value="MFH5228007.1"/>
    <property type="molecule type" value="Genomic_DNA"/>
</dbReference>
<gene>
    <name evidence="4" type="ORF">ACHIPV_21640</name>
    <name evidence="2" type="ORF">ACHIPZ_28335</name>
    <name evidence="3" type="ORF">ACHIRB_05300</name>
</gene>
<evidence type="ECO:0000313" key="5">
    <source>
        <dbReference type="Proteomes" id="UP001609175"/>
    </source>
</evidence>
<proteinExistence type="predicted"/>
<organism evidence="4 6">
    <name type="scientific">Antrihabitans spumae</name>
    <dbReference type="NCBI Taxonomy" id="3373370"/>
    <lineage>
        <taxon>Bacteria</taxon>
        <taxon>Bacillati</taxon>
        <taxon>Actinomycetota</taxon>
        <taxon>Actinomycetes</taxon>
        <taxon>Mycobacteriales</taxon>
        <taxon>Nocardiaceae</taxon>
        <taxon>Antrihabitans</taxon>
    </lineage>
</organism>
<dbReference type="EMBL" id="JBIMSO010000142">
    <property type="protein sequence ID" value="MFH5212081.1"/>
    <property type="molecule type" value="Genomic_DNA"/>
</dbReference>
<dbReference type="Pfam" id="PF20815">
    <property type="entry name" value="GIY_YIG_2"/>
    <property type="match status" value="1"/>
</dbReference>
<evidence type="ECO:0000313" key="7">
    <source>
        <dbReference type="Proteomes" id="UP001609219"/>
    </source>
</evidence>
<evidence type="ECO:0000313" key="4">
    <source>
        <dbReference type="EMBL" id="MFH5244452.1"/>
    </source>
</evidence>
<keyword evidence="7" id="KW-1185">Reference proteome</keyword>
<evidence type="ECO:0000313" key="3">
    <source>
        <dbReference type="EMBL" id="MFH5228007.1"/>
    </source>
</evidence>
<reference evidence="5 6" key="1">
    <citation type="submission" date="2024-10" db="EMBL/GenBank/DDBJ databases">
        <authorList>
            <person name="Riesco R."/>
        </authorList>
    </citation>
    <scope>NUCLEOTIDE SEQUENCE [LARGE SCALE GENOMIC DNA]</scope>
    <source>
        <strain evidence="4 6">NCIMB 15448</strain>
        <strain evidence="2 5">NCIMB 15449</strain>
        <strain evidence="3 7">NCIMB 15450</strain>
    </source>
</reference>
<sequence length="184" mass="20230">MGESSSATPDVDALIEELHGPPVRSVDASLRVPAASGLYAWWAEPVTFESLAGPPNGRDSSMRLLYIGLASTLRRRIVSNHLKRSGSSTLRRTLAGLLLDSEQYKTMWTDRVVLSPQDEHRLTTWMHNHLALTWCAHPDPAAVERTIIEILRPPLNVDFASGPNLAAIKKARAAYTESAGRKPL</sequence>
<dbReference type="RefSeq" id="WP_395119105.1">
    <property type="nucleotide sequence ID" value="NZ_JBIMSN010000023.1"/>
</dbReference>
<evidence type="ECO:0000259" key="1">
    <source>
        <dbReference type="Pfam" id="PF20815"/>
    </source>
</evidence>
<dbReference type="InterPro" id="IPR049311">
    <property type="entry name" value="GIY_YIG_cat"/>
</dbReference>
<protein>
    <submittedName>
        <fullName evidence="4">GIY-YIG nuclease family protein</fullName>
    </submittedName>
</protein>
<feature type="domain" description="GIY-YIG catalytic" evidence="1">
    <location>
        <begin position="37"/>
        <end position="158"/>
    </location>
</feature>
<dbReference type="Proteomes" id="UP001609176">
    <property type="component" value="Unassembled WGS sequence"/>
</dbReference>
<comment type="caution">
    <text evidence="4">The sequence shown here is derived from an EMBL/GenBank/DDBJ whole genome shotgun (WGS) entry which is preliminary data.</text>
</comment>
<dbReference type="Proteomes" id="UP001609175">
    <property type="component" value="Unassembled WGS sequence"/>
</dbReference>